<name>A0A7R9FTM2_9CRUS</name>
<dbReference type="InterPro" id="IPR012968">
    <property type="entry name" value="FerIin_dom"/>
</dbReference>
<dbReference type="PANTHER" id="PTHR12546:SF60">
    <property type="entry name" value="MISFIRE, ISOFORM F"/>
    <property type="match status" value="1"/>
</dbReference>
<dbReference type="PANTHER" id="PTHR12546">
    <property type="entry name" value="FER-1-LIKE"/>
    <property type="match status" value="1"/>
</dbReference>
<comment type="subcellular location">
    <subcellularLocation>
        <location evidence="1">Membrane</location>
        <topology evidence="1">Single-pass membrane protein</topology>
    </subcellularLocation>
</comment>
<dbReference type="PROSITE" id="PS50004">
    <property type="entry name" value="C2"/>
    <property type="match status" value="1"/>
</dbReference>
<dbReference type="InterPro" id="IPR037721">
    <property type="entry name" value="Ferlin"/>
</dbReference>
<dbReference type="SMART" id="SM00239">
    <property type="entry name" value="C2"/>
    <property type="match status" value="1"/>
</dbReference>
<dbReference type="SUPFAM" id="SSF49562">
    <property type="entry name" value="C2 domain (Calcium/lipid-binding domain, CaLB)"/>
    <property type="match status" value="1"/>
</dbReference>
<dbReference type="OrthoDB" id="10059618at2759"/>
<evidence type="ECO:0000256" key="4">
    <source>
        <dbReference type="ARBA" id="ARBA00022989"/>
    </source>
</evidence>
<evidence type="ECO:0000256" key="3">
    <source>
        <dbReference type="ARBA" id="ARBA00022737"/>
    </source>
</evidence>
<evidence type="ECO:0000313" key="8">
    <source>
        <dbReference type="Proteomes" id="UP000677054"/>
    </source>
</evidence>
<evidence type="ECO:0000256" key="2">
    <source>
        <dbReference type="ARBA" id="ARBA00022692"/>
    </source>
</evidence>
<dbReference type="InterPro" id="IPR000008">
    <property type="entry name" value="C2_dom"/>
</dbReference>
<dbReference type="Pfam" id="PF00168">
    <property type="entry name" value="C2"/>
    <property type="match status" value="1"/>
</dbReference>
<keyword evidence="4" id="KW-1133">Transmembrane helix</keyword>
<evidence type="ECO:0000259" key="6">
    <source>
        <dbReference type="PROSITE" id="PS50004"/>
    </source>
</evidence>
<dbReference type="GO" id="GO:0007009">
    <property type="term" value="P:plasma membrane organization"/>
    <property type="evidence" value="ECO:0007669"/>
    <property type="project" value="TreeGrafter"/>
</dbReference>
<accession>A0A7R9FTM2</accession>
<reference evidence="7" key="1">
    <citation type="submission" date="2020-11" db="EMBL/GenBank/DDBJ databases">
        <authorList>
            <person name="Tran Van P."/>
        </authorList>
    </citation>
    <scope>NUCLEOTIDE SEQUENCE</scope>
</reference>
<keyword evidence="2" id="KW-0812">Transmembrane</keyword>
<evidence type="ECO:0000256" key="1">
    <source>
        <dbReference type="ARBA" id="ARBA00004167"/>
    </source>
</evidence>
<protein>
    <recommendedName>
        <fullName evidence="6">C2 domain-containing protein</fullName>
    </recommendedName>
</protein>
<evidence type="ECO:0000256" key="5">
    <source>
        <dbReference type="ARBA" id="ARBA00023136"/>
    </source>
</evidence>
<keyword evidence="3" id="KW-0677">Repeat</keyword>
<feature type="domain" description="C2" evidence="6">
    <location>
        <begin position="7"/>
        <end position="132"/>
    </location>
</feature>
<gene>
    <name evidence="7" type="ORF">DSTB1V02_LOCUS13869</name>
</gene>
<evidence type="ECO:0000313" key="7">
    <source>
        <dbReference type="EMBL" id="CAD7254123.1"/>
    </source>
</evidence>
<dbReference type="Proteomes" id="UP000677054">
    <property type="component" value="Unassembled WGS sequence"/>
</dbReference>
<dbReference type="EMBL" id="LR907444">
    <property type="protein sequence ID" value="CAD7254123.1"/>
    <property type="molecule type" value="Genomic_DNA"/>
</dbReference>
<dbReference type="AlphaFoldDB" id="A0A7R9FTM2"/>
<organism evidence="7">
    <name type="scientific">Darwinula stevensoni</name>
    <dbReference type="NCBI Taxonomy" id="69355"/>
    <lineage>
        <taxon>Eukaryota</taxon>
        <taxon>Metazoa</taxon>
        <taxon>Ecdysozoa</taxon>
        <taxon>Arthropoda</taxon>
        <taxon>Crustacea</taxon>
        <taxon>Oligostraca</taxon>
        <taxon>Ostracoda</taxon>
        <taxon>Podocopa</taxon>
        <taxon>Podocopida</taxon>
        <taxon>Darwinulocopina</taxon>
        <taxon>Darwinuloidea</taxon>
        <taxon>Darwinulidae</taxon>
        <taxon>Darwinula</taxon>
    </lineage>
</organism>
<dbReference type="SMART" id="SM01202">
    <property type="entry name" value="FerI"/>
    <property type="match status" value="1"/>
</dbReference>
<dbReference type="InterPro" id="IPR037720">
    <property type="entry name" value="C2B_Ferlin"/>
</dbReference>
<sequence>MKRRKNGMAAERWTGSSAEKAQDFQVSITIIEARRLAGLNMDPMVQVQVDGYKKYTHARESTNCPYYDEYFVFDFNLPSAELLDKLITLTVSLTDFFRVFHCRKWLRPGPVVGTFKLDLWTVYHAPGKQLIISQSFHHKWAVLLDPDDPGGGPRGYLKVDIGVTARGCPLKVPPKKEKEDDEIEE</sequence>
<dbReference type="EMBL" id="CAJPEV010007927">
    <property type="protein sequence ID" value="CAG0905012.1"/>
    <property type="molecule type" value="Genomic_DNA"/>
</dbReference>
<dbReference type="Gene3D" id="2.60.40.150">
    <property type="entry name" value="C2 domain"/>
    <property type="match status" value="1"/>
</dbReference>
<dbReference type="CDD" id="cd04011">
    <property type="entry name" value="C2B_Ferlin"/>
    <property type="match status" value="1"/>
</dbReference>
<dbReference type="InterPro" id="IPR035892">
    <property type="entry name" value="C2_domain_sf"/>
</dbReference>
<keyword evidence="8" id="KW-1185">Reference proteome</keyword>
<dbReference type="GO" id="GO:0016020">
    <property type="term" value="C:membrane"/>
    <property type="evidence" value="ECO:0007669"/>
    <property type="project" value="UniProtKB-SubCell"/>
</dbReference>
<dbReference type="Pfam" id="PF08151">
    <property type="entry name" value="FerI"/>
    <property type="match status" value="1"/>
</dbReference>
<proteinExistence type="predicted"/>
<keyword evidence="5" id="KW-0472">Membrane</keyword>